<feature type="non-terminal residue" evidence="1">
    <location>
        <position position="1"/>
    </location>
</feature>
<comment type="caution">
    <text evidence="1">The sequence shown here is derived from an EMBL/GenBank/DDBJ whole genome shotgun (WGS) entry which is preliminary data.</text>
</comment>
<organism evidence="1 2">
    <name type="scientific">Racocetra persica</name>
    <dbReference type="NCBI Taxonomy" id="160502"/>
    <lineage>
        <taxon>Eukaryota</taxon>
        <taxon>Fungi</taxon>
        <taxon>Fungi incertae sedis</taxon>
        <taxon>Mucoromycota</taxon>
        <taxon>Glomeromycotina</taxon>
        <taxon>Glomeromycetes</taxon>
        <taxon>Diversisporales</taxon>
        <taxon>Gigasporaceae</taxon>
        <taxon>Racocetra</taxon>
    </lineage>
</organism>
<evidence type="ECO:0000313" key="1">
    <source>
        <dbReference type="EMBL" id="CAG8784855.1"/>
    </source>
</evidence>
<dbReference type="EMBL" id="CAJVQC010047523">
    <property type="protein sequence ID" value="CAG8784855.1"/>
    <property type="molecule type" value="Genomic_DNA"/>
</dbReference>
<keyword evidence="2" id="KW-1185">Reference proteome</keyword>
<proteinExistence type="predicted"/>
<protein>
    <submittedName>
        <fullName evidence="1">5357_t:CDS:1</fullName>
    </submittedName>
</protein>
<gene>
    <name evidence="1" type="ORF">RPERSI_LOCUS18132</name>
</gene>
<evidence type="ECO:0000313" key="2">
    <source>
        <dbReference type="Proteomes" id="UP000789920"/>
    </source>
</evidence>
<accession>A0ACA9RAW6</accession>
<name>A0ACA9RAW6_9GLOM</name>
<dbReference type="Proteomes" id="UP000789920">
    <property type="component" value="Unassembled WGS sequence"/>
</dbReference>
<reference evidence="1" key="1">
    <citation type="submission" date="2021-06" db="EMBL/GenBank/DDBJ databases">
        <authorList>
            <person name="Kallberg Y."/>
            <person name="Tangrot J."/>
            <person name="Rosling A."/>
        </authorList>
    </citation>
    <scope>NUCLEOTIDE SEQUENCE</scope>
    <source>
        <strain evidence="1">MA461A</strain>
    </source>
</reference>
<sequence>AWTWMEQNFRQQKCATLPSITNTRDKFLQAKFSLESLEAKIEELKEVQESAEHEEWMERVARTETTKLRYNYANLIRTKVCGQSTIKIVEDQPPQDERQRRRETLHKTIDEWRTEWIAKELALKREQARKREAEKRVQEAEANRSKHRELSKLLEKVKKLRDLRRDRLKREGHFFPEEDDEFFNKVASLNDVMKIEEARLDQERNAAAEHKRNEAMDVGMKEREKERDPVYEYWHQAEFDIDNLISIRRQWDAFLVAPGTIGSSCVPPSFINPSPPANYVWASCLTHVPALWAFLLDYADAPQVPVSESTRNDKWMRSANSQEVMDRLNLKIDAFLGHDGRIYRETLWSSTYNTYAKIIGRLSRERVRRNWDAWEAQYP</sequence>